<keyword evidence="2" id="KW-1133">Transmembrane helix</keyword>
<evidence type="ECO:0000256" key="2">
    <source>
        <dbReference type="SAM" id="Phobius"/>
    </source>
</evidence>
<name>A0A1J9URJ0_9BACI</name>
<evidence type="ECO:0000259" key="3">
    <source>
        <dbReference type="PROSITE" id="PS50943"/>
    </source>
</evidence>
<feature type="transmembrane region" description="Helical" evidence="2">
    <location>
        <begin position="111"/>
        <end position="129"/>
    </location>
</feature>
<dbReference type="CDD" id="cd00093">
    <property type="entry name" value="HTH_XRE"/>
    <property type="match status" value="1"/>
</dbReference>
<dbReference type="GO" id="GO:0003677">
    <property type="term" value="F:DNA binding"/>
    <property type="evidence" value="ECO:0007669"/>
    <property type="project" value="UniProtKB-KW"/>
</dbReference>
<keyword evidence="2" id="KW-0472">Membrane</keyword>
<proteinExistence type="predicted"/>
<dbReference type="EMBL" id="MAOI01000040">
    <property type="protein sequence ID" value="OJD81424.1"/>
    <property type="molecule type" value="Genomic_DNA"/>
</dbReference>
<evidence type="ECO:0000313" key="4">
    <source>
        <dbReference type="EMBL" id="OJD81424.1"/>
    </source>
</evidence>
<sequence length="277" mass="31859">MFTYNLVKKTKGDTHIGFGEKLFKLRKEKGLSQEALAEKLNTTRQAVSKWENGQGFPETEKLIMIGNVFEVSLDYLLKETAEQSNEKEHGYYVSKEMAEGYVVYGQKISKYIALGFSLLILSTIPYLLFKENVTMSTFLVIIIAVLGIGAMMVPVTIEESRYNVLKKEELLFDQNFLKELTKRYATIKKKYAAVVIVGFCFIAAGAIPFLFEKKRITSGELVQYYPYCVVLIAIGFYLFVRVLGVLETYRILVENKEYSNRFIFKLKKKVRKKVDNL</sequence>
<feature type="transmembrane region" description="Helical" evidence="2">
    <location>
        <begin position="191"/>
        <end position="211"/>
    </location>
</feature>
<accession>A0A1J9URJ0</accession>
<gene>
    <name evidence="4" type="ORF">BAU28_25600</name>
</gene>
<feature type="transmembrane region" description="Helical" evidence="2">
    <location>
        <begin position="223"/>
        <end position="246"/>
    </location>
</feature>
<keyword evidence="1" id="KW-0238">DNA-binding</keyword>
<evidence type="ECO:0000256" key="1">
    <source>
        <dbReference type="ARBA" id="ARBA00023125"/>
    </source>
</evidence>
<comment type="caution">
    <text evidence="4">The sequence shown here is derived from an EMBL/GenBank/DDBJ whole genome shotgun (WGS) entry which is preliminary data.</text>
</comment>
<evidence type="ECO:0000313" key="5">
    <source>
        <dbReference type="Proteomes" id="UP000182788"/>
    </source>
</evidence>
<keyword evidence="2" id="KW-0812">Transmembrane</keyword>
<dbReference type="PANTHER" id="PTHR46558:SF13">
    <property type="entry name" value="HTH-TYPE TRANSCRIPTIONAL REGULATOR IMMR"/>
    <property type="match status" value="1"/>
</dbReference>
<protein>
    <submittedName>
        <fullName evidence="4">Transcriptional regulator</fullName>
    </submittedName>
</protein>
<dbReference type="Proteomes" id="UP000182788">
    <property type="component" value="Unassembled WGS sequence"/>
</dbReference>
<dbReference type="InterPro" id="IPR001387">
    <property type="entry name" value="Cro/C1-type_HTH"/>
</dbReference>
<dbReference type="SMART" id="SM00530">
    <property type="entry name" value="HTH_XRE"/>
    <property type="match status" value="1"/>
</dbReference>
<dbReference type="AlphaFoldDB" id="A0A1J9URJ0"/>
<dbReference type="PROSITE" id="PS50943">
    <property type="entry name" value="HTH_CROC1"/>
    <property type="match status" value="1"/>
</dbReference>
<dbReference type="SUPFAM" id="SSF47413">
    <property type="entry name" value="lambda repressor-like DNA-binding domains"/>
    <property type="match status" value="1"/>
</dbReference>
<dbReference type="InterPro" id="IPR010982">
    <property type="entry name" value="Lambda_DNA-bd_dom_sf"/>
</dbReference>
<feature type="domain" description="HTH cro/C1-type" evidence="3">
    <location>
        <begin position="24"/>
        <end position="76"/>
    </location>
</feature>
<organism evidence="4 5">
    <name type="scientific">Bacillus paramycoides</name>
    <dbReference type="NCBI Taxonomy" id="2026194"/>
    <lineage>
        <taxon>Bacteria</taxon>
        <taxon>Bacillati</taxon>
        <taxon>Bacillota</taxon>
        <taxon>Bacilli</taxon>
        <taxon>Bacillales</taxon>
        <taxon>Bacillaceae</taxon>
        <taxon>Bacillus</taxon>
        <taxon>Bacillus cereus group</taxon>
    </lineage>
</organism>
<dbReference type="PANTHER" id="PTHR46558">
    <property type="entry name" value="TRACRIPTIONAL REGULATORY PROTEIN-RELATED-RELATED"/>
    <property type="match status" value="1"/>
</dbReference>
<feature type="transmembrane region" description="Helical" evidence="2">
    <location>
        <begin position="135"/>
        <end position="157"/>
    </location>
</feature>
<dbReference type="Gene3D" id="1.10.260.40">
    <property type="entry name" value="lambda repressor-like DNA-binding domains"/>
    <property type="match status" value="1"/>
</dbReference>
<reference evidence="4 5" key="1">
    <citation type="submission" date="2016-06" db="EMBL/GenBank/DDBJ databases">
        <title>First insights into the genetic diversity and population structure of in the Bacillus cereus group bacteria from diverse marine environments.</title>
        <authorList>
            <person name="Liu Y."/>
            <person name="Lai Q."/>
            <person name="Shao Z."/>
        </authorList>
    </citation>
    <scope>NUCLEOTIDE SEQUENCE [LARGE SCALE GENOMIC DNA]</scope>
    <source>
        <strain evidence="4 5">NH24A2</strain>
    </source>
</reference>
<dbReference type="Pfam" id="PF01381">
    <property type="entry name" value="HTH_3"/>
    <property type="match status" value="1"/>
</dbReference>